<reference evidence="1" key="1">
    <citation type="submission" date="2023-02" db="EMBL/GenBank/DDBJ databases">
        <title>A novel hydrolase synthesized by Rhodococcus erythropolis HQ is responsible for the detoxification of Zearalenone.</title>
        <authorList>
            <person name="Hu J."/>
            <person name="Xu J."/>
        </authorList>
    </citation>
    <scope>NUCLEOTIDE SEQUENCE</scope>
    <source>
        <strain evidence="1">HQ</strain>
    </source>
</reference>
<proteinExistence type="predicted"/>
<evidence type="ECO:0000313" key="2">
    <source>
        <dbReference type="Proteomes" id="UP001217325"/>
    </source>
</evidence>
<gene>
    <name evidence="1" type="ORF">PXH69_33940</name>
</gene>
<dbReference type="InterPro" id="IPR010982">
    <property type="entry name" value="Lambda_DNA-bd_dom_sf"/>
</dbReference>
<name>A0AAW6LS28_RHOSG</name>
<comment type="caution">
    <text evidence="1">The sequence shown here is derived from an EMBL/GenBank/DDBJ whole genome shotgun (WGS) entry which is preliminary data.</text>
</comment>
<dbReference type="GO" id="GO:0003677">
    <property type="term" value="F:DNA binding"/>
    <property type="evidence" value="ECO:0007669"/>
    <property type="project" value="InterPro"/>
</dbReference>
<organism evidence="1 2">
    <name type="scientific">Rhodococcus qingshengii</name>
    <dbReference type="NCBI Taxonomy" id="334542"/>
    <lineage>
        <taxon>Bacteria</taxon>
        <taxon>Bacillati</taxon>
        <taxon>Actinomycetota</taxon>
        <taxon>Actinomycetes</taxon>
        <taxon>Mycobacteriales</taxon>
        <taxon>Nocardiaceae</taxon>
        <taxon>Rhodococcus</taxon>
        <taxon>Rhodococcus erythropolis group</taxon>
    </lineage>
</organism>
<dbReference type="EMBL" id="JARDXE010000040">
    <property type="protein sequence ID" value="MDE8649968.1"/>
    <property type="molecule type" value="Genomic_DNA"/>
</dbReference>
<dbReference type="RefSeq" id="WP_275233119.1">
    <property type="nucleotide sequence ID" value="NZ_JARDXE010000040.1"/>
</dbReference>
<dbReference type="AlphaFoldDB" id="A0AAW6LS28"/>
<dbReference type="Gene3D" id="1.10.260.40">
    <property type="entry name" value="lambda repressor-like DNA-binding domains"/>
    <property type="match status" value="1"/>
</dbReference>
<protein>
    <submittedName>
        <fullName evidence="1">Transcriptional regulator</fullName>
    </submittedName>
</protein>
<accession>A0AAW6LS28</accession>
<evidence type="ECO:0000313" key="1">
    <source>
        <dbReference type="EMBL" id="MDE8649968.1"/>
    </source>
</evidence>
<dbReference type="Proteomes" id="UP001217325">
    <property type="component" value="Unassembled WGS sequence"/>
</dbReference>
<sequence>MTEENVFQVRLNELFANSSCRLTNKAVVNGMATHGIRISTPYLSQLRTGVRDSPSDDVVVGLANYFGVFPGYFFTILRDGDREAVYGADEKVVAGLDDPDLQKLLSTSNGLSSESLDLLADVATKLRAAEAKYVIPVDSSAYVRLAESRWRKR</sequence>